<dbReference type="EMBL" id="JAACJJ010000043">
    <property type="protein sequence ID" value="KAF5315187.1"/>
    <property type="molecule type" value="Genomic_DNA"/>
</dbReference>
<dbReference type="GO" id="GO:0006388">
    <property type="term" value="P:tRNA splicing, via endonucleolytic cleavage and ligation"/>
    <property type="evidence" value="ECO:0007669"/>
    <property type="project" value="InterPro"/>
</dbReference>
<organism evidence="4 5">
    <name type="scientific">Psilocybe cf. subviscida</name>
    <dbReference type="NCBI Taxonomy" id="2480587"/>
    <lineage>
        <taxon>Eukaryota</taxon>
        <taxon>Fungi</taxon>
        <taxon>Dikarya</taxon>
        <taxon>Basidiomycota</taxon>
        <taxon>Agaricomycotina</taxon>
        <taxon>Agaricomycetes</taxon>
        <taxon>Agaricomycetidae</taxon>
        <taxon>Agaricales</taxon>
        <taxon>Agaricineae</taxon>
        <taxon>Strophariaceae</taxon>
        <taxon>Psilocybe</taxon>
    </lineage>
</organism>
<dbReference type="AlphaFoldDB" id="A0A8H5B3Q6"/>
<dbReference type="GO" id="GO:0003676">
    <property type="term" value="F:nucleic acid binding"/>
    <property type="evidence" value="ECO:0007669"/>
    <property type="project" value="InterPro"/>
</dbReference>
<accession>A0A8H5B3Q6</accession>
<keyword evidence="5" id="KW-1185">Reference proteome</keyword>
<evidence type="ECO:0000256" key="1">
    <source>
        <dbReference type="ARBA" id="ARBA00006091"/>
    </source>
</evidence>
<feature type="domain" description="tRNA-splicing endonuclease subunit Sen15" evidence="3">
    <location>
        <begin position="26"/>
        <end position="120"/>
    </location>
</feature>
<name>A0A8H5B3Q6_9AGAR</name>
<dbReference type="InterPro" id="IPR018593">
    <property type="entry name" value="tRNA-endonuc_su_Sen15"/>
</dbReference>
<dbReference type="Gene3D" id="3.40.1350.10">
    <property type="match status" value="1"/>
</dbReference>
<reference evidence="4 5" key="1">
    <citation type="journal article" date="2020" name="ISME J.">
        <title>Uncovering the hidden diversity of litter-decomposition mechanisms in mushroom-forming fungi.</title>
        <authorList>
            <person name="Floudas D."/>
            <person name="Bentzer J."/>
            <person name="Ahren D."/>
            <person name="Johansson T."/>
            <person name="Persson P."/>
            <person name="Tunlid A."/>
        </authorList>
    </citation>
    <scope>NUCLEOTIDE SEQUENCE [LARGE SCALE GENOMIC DNA]</scope>
    <source>
        <strain evidence="4 5">CBS 101986</strain>
    </source>
</reference>
<dbReference type="PANTHER" id="PTHR28582">
    <property type="entry name" value="TRNA-SPLICING ENDONUCLEASE SUBUNIT SEN15"/>
    <property type="match status" value="1"/>
</dbReference>
<dbReference type="GO" id="GO:0005634">
    <property type="term" value="C:nucleus"/>
    <property type="evidence" value="ECO:0007669"/>
    <property type="project" value="UniProtKB-ARBA"/>
</dbReference>
<evidence type="ECO:0000256" key="2">
    <source>
        <dbReference type="ARBA" id="ARBA00022694"/>
    </source>
</evidence>
<dbReference type="InterPro" id="IPR036167">
    <property type="entry name" value="tRNA_intron_Endo_cat-like_sf"/>
</dbReference>
<proteinExistence type="inferred from homology"/>
<dbReference type="InterPro" id="IPR011856">
    <property type="entry name" value="tRNA_endonuc-like_dom_sf"/>
</dbReference>
<dbReference type="OrthoDB" id="10002170at2759"/>
<evidence type="ECO:0000259" key="3">
    <source>
        <dbReference type="Pfam" id="PF09631"/>
    </source>
</evidence>
<comment type="similarity">
    <text evidence="1">Belongs to the SEN15 family.</text>
</comment>
<dbReference type="Proteomes" id="UP000567179">
    <property type="component" value="Unassembled WGS sequence"/>
</dbReference>
<gene>
    <name evidence="4" type="ORF">D9619_006935</name>
</gene>
<protein>
    <recommendedName>
        <fullName evidence="3">tRNA-splicing endonuclease subunit Sen15 domain-containing protein</fullName>
    </recommendedName>
</protein>
<comment type="caution">
    <text evidence="4">The sequence shown here is derived from an EMBL/GenBank/DDBJ whole genome shotgun (WGS) entry which is preliminary data.</text>
</comment>
<evidence type="ECO:0000313" key="5">
    <source>
        <dbReference type="Proteomes" id="UP000567179"/>
    </source>
</evidence>
<keyword evidence="2" id="KW-0819">tRNA processing</keyword>
<evidence type="ECO:0000313" key="4">
    <source>
        <dbReference type="EMBL" id="KAF5315187.1"/>
    </source>
</evidence>
<dbReference type="SUPFAM" id="SSF53032">
    <property type="entry name" value="tRNA-intron endonuclease catalytic domain-like"/>
    <property type="match status" value="1"/>
</dbReference>
<dbReference type="PANTHER" id="PTHR28582:SF1">
    <property type="entry name" value="TRNA-SPLICING ENDONUCLEASE SUBUNIT SEN15"/>
    <property type="match status" value="1"/>
</dbReference>
<dbReference type="Pfam" id="PF09631">
    <property type="entry name" value="Sen15"/>
    <property type="match status" value="1"/>
</dbReference>
<sequence length="122" mass="13802">MESHPSYPILQPFLVKYPRASSSLFQAYNDIVYAQQWTDVDLVELEACSRAAIKGKKRGSDELLYVVPCALSETISFDWLQNAYKQLFPDRIEPAFIYLAITSSDASIVYYKLSQGIVKPAV</sequence>